<gene>
    <name evidence="11" type="ORF">G4B88_000588</name>
    <name evidence="10" type="ORF">G4B88_030886</name>
</gene>
<dbReference type="FunFam" id="3.40.50.300:FF:000538">
    <property type="entry name" value="ATPase family AAA domain-containing protein 1"/>
    <property type="match status" value="1"/>
</dbReference>
<dbReference type="Pfam" id="PF14363">
    <property type="entry name" value="AAA_assoc"/>
    <property type="match status" value="1"/>
</dbReference>
<feature type="domain" description="AAA+ ATPase" evidence="9">
    <location>
        <begin position="532"/>
        <end position="662"/>
    </location>
</feature>
<dbReference type="InterPro" id="IPR012001">
    <property type="entry name" value="Thiamin_PyroP_enz_TPP-bd_dom"/>
</dbReference>
<keyword evidence="3" id="KW-0547">Nucleotide-binding</keyword>
<keyword evidence="6" id="KW-0496">Mitochondrion</keyword>
<dbReference type="InterPro" id="IPR003959">
    <property type="entry name" value="ATPase_AAA_core"/>
</dbReference>
<dbReference type="SUPFAM" id="SSF52518">
    <property type="entry name" value="Thiamin diphosphate-binding fold (THDP-binding)"/>
    <property type="match status" value="1"/>
</dbReference>
<dbReference type="InterPro" id="IPR051701">
    <property type="entry name" value="Mito_OM_Translocase_MSP1"/>
</dbReference>
<dbReference type="SMART" id="SM00382">
    <property type="entry name" value="AAA"/>
    <property type="match status" value="2"/>
</dbReference>
<evidence type="ECO:0000313" key="11">
    <source>
        <dbReference type="EMBL" id="KAF4351550.1"/>
    </source>
</evidence>
<dbReference type="GO" id="GO:0005524">
    <property type="term" value="F:ATP binding"/>
    <property type="evidence" value="ECO:0007669"/>
    <property type="project" value="UniProtKB-KW"/>
</dbReference>
<proteinExistence type="inferred from homology"/>
<comment type="similarity">
    <text evidence="2">Belongs to the VPS26 family.</text>
</comment>
<organism evidence="10 12">
    <name type="scientific">Cannabis sativa</name>
    <name type="common">Hemp</name>
    <name type="synonym">Marijuana</name>
    <dbReference type="NCBI Taxonomy" id="3483"/>
    <lineage>
        <taxon>Eukaryota</taxon>
        <taxon>Viridiplantae</taxon>
        <taxon>Streptophyta</taxon>
        <taxon>Embryophyta</taxon>
        <taxon>Tracheophyta</taxon>
        <taxon>Spermatophyta</taxon>
        <taxon>Magnoliopsida</taxon>
        <taxon>eudicotyledons</taxon>
        <taxon>Gunneridae</taxon>
        <taxon>Pentapetalae</taxon>
        <taxon>rosids</taxon>
        <taxon>fabids</taxon>
        <taxon>Rosales</taxon>
        <taxon>Cannabaceae</taxon>
        <taxon>Cannabis</taxon>
    </lineage>
</organism>
<dbReference type="InterPro" id="IPR025753">
    <property type="entry name" value="AAA_N_dom"/>
</dbReference>
<comment type="caution">
    <text evidence="10">The sequence shown here is derived from an EMBL/GenBank/DDBJ whole genome shotgun (WGS) entry which is preliminary data.</text>
</comment>
<dbReference type="GO" id="GO:0030976">
    <property type="term" value="F:thiamine pyrophosphate binding"/>
    <property type="evidence" value="ECO:0007669"/>
    <property type="project" value="InterPro"/>
</dbReference>
<keyword evidence="4" id="KW-0472">Membrane</keyword>
<dbReference type="Gene3D" id="3.40.50.970">
    <property type="match status" value="1"/>
</dbReference>
<dbReference type="AlphaFoldDB" id="A0A7J6DW73"/>
<evidence type="ECO:0000256" key="8">
    <source>
        <dbReference type="SAM" id="MobiDB-lite"/>
    </source>
</evidence>
<dbReference type="InterPro" id="IPR014752">
    <property type="entry name" value="Arrestin-like_C"/>
</dbReference>
<comment type="subcellular location">
    <subcellularLocation>
        <location evidence="1">Mitochondrion outer membrane</location>
        <topology evidence="1">Single-pass membrane protein</topology>
    </subcellularLocation>
</comment>
<accession>A0A7J6DW73</accession>
<name>A0A7J6DW73_CANSA</name>
<evidence type="ECO:0000256" key="4">
    <source>
        <dbReference type="ARBA" id="ARBA00022787"/>
    </source>
</evidence>
<dbReference type="InterPro" id="IPR041569">
    <property type="entry name" value="AAA_lid_3"/>
</dbReference>
<dbReference type="InterPro" id="IPR028934">
    <property type="entry name" value="Vps26-related"/>
</dbReference>
<dbReference type="PROSITE" id="PS00674">
    <property type="entry name" value="AAA"/>
    <property type="match status" value="1"/>
</dbReference>
<evidence type="ECO:0000256" key="7">
    <source>
        <dbReference type="ARBA" id="ARBA00049360"/>
    </source>
</evidence>
<dbReference type="Pfam" id="PF25568">
    <property type="entry name" value="AAA_lid_At3g28540"/>
    <property type="match status" value="1"/>
</dbReference>
<reference evidence="10 12" key="1">
    <citation type="journal article" date="2020" name="bioRxiv">
        <title>Sequence and annotation of 42 cannabis genomes reveals extensive copy number variation in cannabinoid synthesis and pathogen resistance genes.</title>
        <authorList>
            <person name="Mckernan K.J."/>
            <person name="Helbert Y."/>
            <person name="Kane L.T."/>
            <person name="Ebling H."/>
            <person name="Zhang L."/>
            <person name="Liu B."/>
            <person name="Eaton Z."/>
            <person name="Mclaughlin S."/>
            <person name="Kingan S."/>
            <person name="Baybayan P."/>
            <person name="Concepcion G."/>
            <person name="Jordan M."/>
            <person name="Riva A."/>
            <person name="Barbazuk W."/>
            <person name="Harkins T."/>
        </authorList>
    </citation>
    <scope>NUCLEOTIDE SEQUENCE [LARGE SCALE GENOMIC DNA]</scope>
    <source>
        <strain evidence="12">cv. Jamaican Lion 4</strain>
        <strain evidence="10">Father</strain>
        <tissue evidence="10">Leaf</tissue>
    </source>
</reference>
<feature type="region of interest" description="Disordered" evidence="8">
    <location>
        <begin position="725"/>
        <end position="756"/>
    </location>
</feature>
<dbReference type="GO" id="GO:0005741">
    <property type="term" value="C:mitochondrial outer membrane"/>
    <property type="evidence" value="ECO:0007669"/>
    <property type="project" value="UniProtKB-SubCell"/>
</dbReference>
<dbReference type="Pfam" id="PF00004">
    <property type="entry name" value="AAA"/>
    <property type="match status" value="2"/>
</dbReference>
<evidence type="ECO:0000256" key="6">
    <source>
        <dbReference type="ARBA" id="ARBA00023128"/>
    </source>
</evidence>
<dbReference type="PANTHER" id="PTHR45644">
    <property type="entry name" value="AAA ATPASE, PUTATIVE (AFU_ORTHOLOGUE AFUA_2G12920)-RELATED-RELATED"/>
    <property type="match status" value="1"/>
</dbReference>
<dbReference type="Gene3D" id="2.60.40.640">
    <property type="match status" value="2"/>
</dbReference>
<dbReference type="GO" id="GO:0006886">
    <property type="term" value="P:intracellular protein transport"/>
    <property type="evidence" value="ECO:0007669"/>
    <property type="project" value="InterPro"/>
</dbReference>
<feature type="domain" description="AAA+ ATPase" evidence="9">
    <location>
        <begin position="120"/>
        <end position="256"/>
    </location>
</feature>
<evidence type="ECO:0000313" key="12">
    <source>
        <dbReference type="Proteomes" id="UP000583929"/>
    </source>
</evidence>
<evidence type="ECO:0000313" key="10">
    <source>
        <dbReference type="EMBL" id="KAF4350368.1"/>
    </source>
</evidence>
<dbReference type="InterPro" id="IPR029061">
    <property type="entry name" value="THDP-binding"/>
</dbReference>
<protein>
    <recommendedName>
        <fullName evidence="9">AAA+ ATPase domain-containing protein</fullName>
    </recommendedName>
</protein>
<dbReference type="Pfam" id="PF17862">
    <property type="entry name" value="AAA_lid_3"/>
    <property type="match status" value="1"/>
</dbReference>
<dbReference type="PANTHER" id="PTHR45644:SF3">
    <property type="entry name" value="FI08533P-RELATED"/>
    <property type="match status" value="1"/>
</dbReference>
<dbReference type="CDD" id="cd07035">
    <property type="entry name" value="TPP_PYR_POX_like"/>
    <property type="match status" value="1"/>
</dbReference>
<keyword evidence="4" id="KW-1000">Mitochondrion outer membrane</keyword>
<dbReference type="GO" id="GO:0016887">
    <property type="term" value="F:ATP hydrolysis activity"/>
    <property type="evidence" value="ECO:0007669"/>
    <property type="project" value="InterPro"/>
</dbReference>
<keyword evidence="5" id="KW-0067">ATP-binding</keyword>
<dbReference type="CDD" id="cd19520">
    <property type="entry name" value="RecA-like_ATAD1"/>
    <property type="match status" value="1"/>
</dbReference>
<dbReference type="SUPFAM" id="SSF52540">
    <property type="entry name" value="P-loop containing nucleoside triphosphate hydrolases"/>
    <property type="match status" value="2"/>
</dbReference>
<comment type="catalytic activity">
    <reaction evidence="7">
        <text>ATP + H2O = ADP + phosphate + H(+)</text>
        <dbReference type="Rhea" id="RHEA:13065"/>
        <dbReference type="ChEBI" id="CHEBI:15377"/>
        <dbReference type="ChEBI" id="CHEBI:15378"/>
        <dbReference type="ChEBI" id="CHEBI:30616"/>
        <dbReference type="ChEBI" id="CHEBI:43474"/>
        <dbReference type="ChEBI" id="CHEBI:456216"/>
    </reaction>
</comment>
<evidence type="ECO:0000256" key="1">
    <source>
        <dbReference type="ARBA" id="ARBA00004572"/>
    </source>
</evidence>
<dbReference type="FunFam" id="2.60.40.640:FF:000012">
    <property type="entry name" value="vacuolar protein sorting-associated protein 26A"/>
    <property type="match status" value="1"/>
</dbReference>
<evidence type="ECO:0000256" key="2">
    <source>
        <dbReference type="ARBA" id="ARBA00009100"/>
    </source>
</evidence>
<feature type="compositionally biased region" description="Polar residues" evidence="8">
    <location>
        <begin position="725"/>
        <end position="734"/>
    </location>
</feature>
<dbReference type="EMBL" id="JAATIQ010000601">
    <property type="protein sequence ID" value="KAF4350368.1"/>
    <property type="molecule type" value="Genomic_DNA"/>
</dbReference>
<sequence>MRGSSSSDTKFLQELILYAASAALSCLVLFAGLRQLDPNREAAKKALEHKKEIAKRLGRPLIQTNSYEDVIACDVINPDHIDVEFDSIGGLESIKEALYELVILPLRRPDLFSHGKLLGPQKGVLLYGPPGTGKTMLAKAIARESGAVFINVRISNLMSKWFGDAQKLVAAVFSLAYKLQPAIIFIDEVDSFLGQRRTTDHEALTNMKTEFMALWDGFTTDQNARVMVLAATNRPSELDEAILRRLPQAFEIGIPDQRERAEILKVILKGESVEDDIDYDYLASLCEGYTGSDLLELCKKAAYLPIRDLLNEEKKGKRASAPRQLLQRDLETVFATSRKTKAAANEYTGLRNGDTNSDYPVQVALSELSKLENQLYNQISTYLNSLPSVEDSDSTNLFSGSKSNDIFFHLDATQSIRDTFLGARVCWTNQKSNTDGIKSFVLKIKKNDKKRVFRQYFQHILSVSDEIGQRKKEIKLHLNLSGENERWRSIPFTHPANFETVVVDAELKTKIKSDLELFLKSKQYYHRLGRVWKRSYLLYGASGTGKTSFIAAMARFLCYDVYDIDISKVSDDSDLKTLLLQTTPKSLIVVEDLDRFLTGKRTAAIAGGVSLSGLLNFMDGIISSCGEERVLVFTMNSKDHQIDQSVMRPGRIDVHIHFPLCDFSAFKGLANNYLGLKEHKLFPQVEEIFQTGASLSAAEIGELMISNRTSPSRALKSVISALQSSGTNPANGASNKMLPPQHRLSNSSSGRTGDESVEPATVFCRENMPTVSEFKKLYGLLRLGSRRKEEPMVDLGLGLIDNKEGSRADVLVEALEREGVTDVFPYPGGASMEIHQALTRSSSIQNVLPRHVQGGIFAAEGYARSSSLPGVCIATSGPSATKSSGLSKNQFHLKCPPNLRRKWCRKMNYLIGAFKPSCNISITFNDAKNRKQVPFKKENGQTVMVPLFQSQENIAGKVSVEPVPGKKVEHNGIKVELLGQIEMYFDRGNFYDFTSLVRELDIPGEIYEKKTFPFEFSTVEMPYETYNGVNVRLRYVLKVTISRGYTGSIVEYQDFMVRNYTPPPSINNSIKMEVGIEDCLHIEFEYNKSKYHLKDVIIGKIYFLLVRIKIKNMDLEIRRRESTGSGTNTHVETETLAKFELMDGAPVRGKVIY</sequence>
<dbReference type="PRINTS" id="PR00830">
    <property type="entry name" value="ENDOLAPTASE"/>
</dbReference>
<evidence type="ECO:0000256" key="3">
    <source>
        <dbReference type="ARBA" id="ARBA00022741"/>
    </source>
</evidence>
<dbReference type="InterPro" id="IPR058017">
    <property type="entry name" value="At3g28540-like_C"/>
</dbReference>
<dbReference type="Proteomes" id="UP000583929">
    <property type="component" value="Unassembled WGS sequence"/>
</dbReference>
<dbReference type="Gene3D" id="3.40.50.300">
    <property type="entry name" value="P-loop containing nucleotide triphosphate hydrolases"/>
    <property type="match status" value="2"/>
</dbReference>
<dbReference type="EMBL" id="JAATIQ010000553">
    <property type="protein sequence ID" value="KAF4351550.1"/>
    <property type="molecule type" value="Genomic_DNA"/>
</dbReference>
<keyword evidence="12" id="KW-1185">Reference proteome</keyword>
<evidence type="ECO:0000256" key="5">
    <source>
        <dbReference type="ARBA" id="ARBA00022840"/>
    </source>
</evidence>
<dbReference type="GO" id="GO:0006950">
    <property type="term" value="P:response to stress"/>
    <property type="evidence" value="ECO:0007669"/>
    <property type="project" value="UniProtKB-ARBA"/>
</dbReference>
<dbReference type="InterPro" id="IPR003960">
    <property type="entry name" value="ATPase_AAA_CS"/>
</dbReference>
<evidence type="ECO:0000259" key="9">
    <source>
        <dbReference type="SMART" id="SM00382"/>
    </source>
</evidence>
<dbReference type="Pfam" id="PF02776">
    <property type="entry name" value="TPP_enzyme_N"/>
    <property type="match status" value="1"/>
</dbReference>
<dbReference type="InterPro" id="IPR027417">
    <property type="entry name" value="P-loop_NTPase"/>
</dbReference>
<dbReference type="Gene3D" id="1.10.8.60">
    <property type="match status" value="1"/>
</dbReference>
<dbReference type="PROSITE" id="PS51257">
    <property type="entry name" value="PROKAR_LIPOPROTEIN"/>
    <property type="match status" value="1"/>
</dbReference>
<dbReference type="Pfam" id="PF03643">
    <property type="entry name" value="Vps26"/>
    <property type="match status" value="1"/>
</dbReference>
<dbReference type="InterPro" id="IPR003593">
    <property type="entry name" value="AAA+_ATPase"/>
</dbReference>